<dbReference type="Gene3D" id="3.60.40.10">
    <property type="entry name" value="PPM-type phosphatase domain"/>
    <property type="match status" value="1"/>
</dbReference>
<gene>
    <name evidence="2" type="ORF">V6N11_036720</name>
</gene>
<dbReference type="InterPro" id="IPR036457">
    <property type="entry name" value="PPM-type-like_dom_sf"/>
</dbReference>
<protein>
    <submittedName>
        <fullName evidence="2">Uncharacterized protein</fullName>
    </submittedName>
</protein>
<feature type="compositionally biased region" description="Basic and acidic residues" evidence="1">
    <location>
        <begin position="1"/>
        <end position="19"/>
    </location>
</feature>
<evidence type="ECO:0000313" key="2">
    <source>
        <dbReference type="EMBL" id="KAK9010207.1"/>
    </source>
</evidence>
<reference evidence="2 3" key="1">
    <citation type="journal article" date="2024" name="G3 (Bethesda)">
        <title>Genome assembly of Hibiscus sabdariffa L. provides insights into metabolisms of medicinal natural products.</title>
        <authorList>
            <person name="Kim T."/>
        </authorList>
    </citation>
    <scope>NUCLEOTIDE SEQUENCE [LARGE SCALE GENOMIC DNA]</scope>
    <source>
        <strain evidence="2">TK-2024</strain>
        <tissue evidence="2">Old leaves</tissue>
    </source>
</reference>
<proteinExistence type="predicted"/>
<dbReference type="EMBL" id="JBBPBN010000024">
    <property type="protein sequence ID" value="KAK9010207.1"/>
    <property type="molecule type" value="Genomic_DNA"/>
</dbReference>
<evidence type="ECO:0000313" key="3">
    <source>
        <dbReference type="Proteomes" id="UP001396334"/>
    </source>
</evidence>
<organism evidence="2 3">
    <name type="scientific">Hibiscus sabdariffa</name>
    <name type="common">roselle</name>
    <dbReference type="NCBI Taxonomy" id="183260"/>
    <lineage>
        <taxon>Eukaryota</taxon>
        <taxon>Viridiplantae</taxon>
        <taxon>Streptophyta</taxon>
        <taxon>Embryophyta</taxon>
        <taxon>Tracheophyta</taxon>
        <taxon>Spermatophyta</taxon>
        <taxon>Magnoliopsida</taxon>
        <taxon>eudicotyledons</taxon>
        <taxon>Gunneridae</taxon>
        <taxon>Pentapetalae</taxon>
        <taxon>rosids</taxon>
        <taxon>malvids</taxon>
        <taxon>Malvales</taxon>
        <taxon>Malvaceae</taxon>
        <taxon>Malvoideae</taxon>
        <taxon>Hibiscus</taxon>
    </lineage>
</organism>
<comment type="caution">
    <text evidence="2">The sequence shown here is derived from an EMBL/GenBank/DDBJ whole genome shotgun (WGS) entry which is preliminary data.</text>
</comment>
<feature type="region of interest" description="Disordered" evidence="1">
    <location>
        <begin position="1"/>
        <end position="22"/>
    </location>
</feature>
<evidence type="ECO:0000256" key="1">
    <source>
        <dbReference type="SAM" id="MobiDB-lite"/>
    </source>
</evidence>
<name>A0ABR2RBZ8_9ROSI</name>
<sequence length="72" mass="8492">MDHNTDAEEEVERIGKEHPDDEEAVVNKRVKGYLKYFTNHQVVHQIDWFTASFPNGDPPQYLYSYLVSFCRS</sequence>
<accession>A0ABR2RBZ8</accession>
<dbReference type="Proteomes" id="UP001396334">
    <property type="component" value="Unassembled WGS sequence"/>
</dbReference>
<keyword evidence="3" id="KW-1185">Reference proteome</keyword>